<feature type="transmembrane region" description="Helical" evidence="1">
    <location>
        <begin position="594"/>
        <end position="613"/>
    </location>
</feature>
<dbReference type="PANTHER" id="PTHR41710">
    <property type="entry name" value="GLYCOSYL TRANSFERASE, FAMILY 39"/>
    <property type="match status" value="1"/>
</dbReference>
<name>B8G939_CHLAD</name>
<dbReference type="GO" id="GO:0016740">
    <property type="term" value="F:transferase activity"/>
    <property type="evidence" value="ECO:0007669"/>
    <property type="project" value="UniProtKB-KW"/>
</dbReference>
<dbReference type="AlphaFoldDB" id="B8G939"/>
<dbReference type="eggNOG" id="COG4745">
    <property type="taxonomic scope" value="Bacteria"/>
</dbReference>
<dbReference type="Pfam" id="PF13231">
    <property type="entry name" value="PMT_2"/>
    <property type="match status" value="1"/>
</dbReference>
<dbReference type="STRING" id="326427.Cagg_3474"/>
<protein>
    <submittedName>
        <fullName evidence="3">Glycosyl transferase family protein</fullName>
    </submittedName>
</protein>
<accession>B8G939</accession>
<keyword evidence="4" id="KW-1185">Reference proteome</keyword>
<keyword evidence="1" id="KW-1133">Transmembrane helix</keyword>
<feature type="transmembrane region" description="Helical" evidence="1">
    <location>
        <begin position="371"/>
        <end position="404"/>
    </location>
</feature>
<feature type="transmembrane region" description="Helical" evidence="1">
    <location>
        <begin position="127"/>
        <end position="147"/>
    </location>
</feature>
<dbReference type="InterPro" id="IPR038731">
    <property type="entry name" value="RgtA/B/C-like"/>
</dbReference>
<dbReference type="InterPro" id="IPR019962">
    <property type="entry name" value="CHP03663"/>
</dbReference>
<feature type="transmembrane region" description="Helical" evidence="1">
    <location>
        <begin position="453"/>
        <end position="472"/>
    </location>
</feature>
<keyword evidence="3" id="KW-0808">Transferase</keyword>
<feature type="transmembrane region" description="Helical" evidence="1">
    <location>
        <begin position="416"/>
        <end position="441"/>
    </location>
</feature>
<feature type="transmembrane region" description="Helical" evidence="1">
    <location>
        <begin position="154"/>
        <end position="172"/>
    </location>
</feature>
<dbReference type="PANTHER" id="PTHR41710:SF2">
    <property type="entry name" value="GLYCOSYL TRANSFERASE FAMILY 39_83 DOMAIN-CONTAINING PROTEIN"/>
    <property type="match status" value="1"/>
</dbReference>
<evidence type="ECO:0000313" key="4">
    <source>
        <dbReference type="Proteomes" id="UP000002508"/>
    </source>
</evidence>
<feature type="transmembrane region" description="Helical" evidence="1">
    <location>
        <begin position="79"/>
        <end position="96"/>
    </location>
</feature>
<feature type="domain" description="Glycosyltransferase RgtA/B/C/D-like" evidence="2">
    <location>
        <begin position="81"/>
        <end position="234"/>
    </location>
</feature>
<feature type="transmembrane region" description="Helical" evidence="1">
    <location>
        <begin position="620"/>
        <end position="640"/>
    </location>
</feature>
<sequence length="830" mass="92548">MPAVYRDRLQREKMMSMSQAVHRRWVPTVEQLVYAGIAVLAIISRLWALGDRALHHDETLHAAYSWYLMSGRGYMHDPLLHGPLLYHLGAFFFFLFGDNDTTARLSAALFSIALTLSPILLRPVIGRTAAILASLYLLISPVALYVGRFFRHDIYSVLFELLVFVAIVRSAADPRPRWLYLGVTALALMLTNQETTYLYILIIAVPLVAIFCWQVYRPGLALIAGLGVALVLLIFVLPGTAVVDGAHHARRDANGAIIVERPGPMFGWPPLEMEDNGYALLVRNRSDTDGGRTVWENAVRYLADIGRFVWHPAVIGALIVLTGVVSLLIWQIWFRRDASGRTRWEQALARGEPAALLADSLRHHRRWQVALAIAATIYTLLFTAMFTNVLGLISGVAGSLLYWLAQHNVQRGSQPAHYYAVILAIYEPLLIVGAAVGLPLVIQAVRRRWPEALTVGLIGWWSVAAFGIYTWAGEKMPWLTIHITLPLTLLSAWALAKVVAVAQLQTVLWQERWMTQILPTTATPTALADNEVAGSGDVASPPGGGWRWIEDWQLGALGLPKGSVWSFGLLCGLIIGLGYLLLSITIAAGPASPIQPWMALLFVVILLTLLVVGSGLRWGWRIAAAITAIWLAAFIGVYTVRGSVRLAYQTGDVAREMMVYTQTSPDVMRVVRRLEEAAMRRGGGTRLPVLYDNETVWRWYFRDWPGAVYLPDGRLNGPPSEDIQAVFLLQENLDRYPENRAYLEGFVIQRYPLRWWFPEDQVYRLNGGSLLDRLLQNPFAYDTMAQMWNYLMFRQPPAGLGSTDFIIAVRPELARQIGIGLGGSLRMSGP</sequence>
<dbReference type="KEGG" id="cag:Cagg_3474"/>
<gene>
    <name evidence="3" type="ordered locus">Cagg_3474</name>
</gene>
<keyword evidence="1" id="KW-0472">Membrane</keyword>
<feature type="transmembrane region" description="Helical" evidence="1">
    <location>
        <begin position="196"/>
        <end position="213"/>
    </location>
</feature>
<feature type="transmembrane region" description="Helical" evidence="1">
    <location>
        <begin position="220"/>
        <end position="243"/>
    </location>
</feature>
<organism evidence="3 4">
    <name type="scientific">Chloroflexus aggregans (strain MD-66 / DSM 9485)</name>
    <dbReference type="NCBI Taxonomy" id="326427"/>
    <lineage>
        <taxon>Bacteria</taxon>
        <taxon>Bacillati</taxon>
        <taxon>Chloroflexota</taxon>
        <taxon>Chloroflexia</taxon>
        <taxon>Chloroflexales</taxon>
        <taxon>Chloroflexineae</taxon>
        <taxon>Chloroflexaceae</taxon>
        <taxon>Chloroflexus</taxon>
    </lineage>
</organism>
<proteinExistence type="predicted"/>
<dbReference type="NCBIfam" id="TIGR03663">
    <property type="entry name" value="flippase activity-associated protein Agl23"/>
    <property type="match status" value="1"/>
</dbReference>
<feature type="transmembrane region" description="Helical" evidence="1">
    <location>
        <begin position="309"/>
        <end position="333"/>
    </location>
</feature>
<feature type="transmembrane region" description="Helical" evidence="1">
    <location>
        <begin position="478"/>
        <end position="502"/>
    </location>
</feature>
<evidence type="ECO:0000313" key="3">
    <source>
        <dbReference type="EMBL" id="ACL26314.1"/>
    </source>
</evidence>
<feature type="transmembrane region" description="Helical" evidence="1">
    <location>
        <begin position="103"/>
        <end position="121"/>
    </location>
</feature>
<reference evidence="3" key="1">
    <citation type="submission" date="2008-12" db="EMBL/GenBank/DDBJ databases">
        <title>Complete sequence of Chloroflexus aggregans DSM 9485.</title>
        <authorList>
            <consortium name="US DOE Joint Genome Institute"/>
            <person name="Lucas S."/>
            <person name="Copeland A."/>
            <person name="Lapidus A."/>
            <person name="Glavina del Rio T."/>
            <person name="Dalin E."/>
            <person name="Tice H."/>
            <person name="Pitluck S."/>
            <person name="Foster B."/>
            <person name="Larimer F."/>
            <person name="Land M."/>
            <person name="Hauser L."/>
            <person name="Kyrpides N."/>
            <person name="Mikhailova N."/>
            <person name="Bryant D."/>
            <person name="Richardson P."/>
        </authorList>
    </citation>
    <scope>NUCLEOTIDE SEQUENCE</scope>
    <source>
        <strain evidence="3">DSM 9485</strain>
    </source>
</reference>
<evidence type="ECO:0000259" key="2">
    <source>
        <dbReference type="Pfam" id="PF13231"/>
    </source>
</evidence>
<feature type="transmembrane region" description="Helical" evidence="1">
    <location>
        <begin position="32"/>
        <end position="50"/>
    </location>
</feature>
<dbReference type="Proteomes" id="UP000002508">
    <property type="component" value="Chromosome"/>
</dbReference>
<feature type="transmembrane region" description="Helical" evidence="1">
    <location>
        <begin position="564"/>
        <end position="588"/>
    </location>
</feature>
<dbReference type="EMBL" id="CP001337">
    <property type="protein sequence ID" value="ACL26314.1"/>
    <property type="molecule type" value="Genomic_DNA"/>
</dbReference>
<evidence type="ECO:0000256" key="1">
    <source>
        <dbReference type="SAM" id="Phobius"/>
    </source>
</evidence>
<dbReference type="HOGENOM" id="CLU_021313_0_0_0"/>
<keyword evidence="1" id="KW-0812">Transmembrane</keyword>